<dbReference type="InterPro" id="IPR055487">
    <property type="entry name" value="DUF7059"/>
</dbReference>
<dbReference type="GO" id="GO:0035657">
    <property type="term" value="C:eRF1 methyltransferase complex"/>
    <property type="evidence" value="ECO:0007669"/>
    <property type="project" value="TreeGrafter"/>
</dbReference>
<gene>
    <name evidence="7" type="ORF">DZG00_07980</name>
</gene>
<dbReference type="GO" id="GO:0008757">
    <property type="term" value="F:S-adenosylmethionine-dependent methyltransferase activity"/>
    <property type="evidence" value="ECO:0007669"/>
    <property type="project" value="TreeGrafter"/>
</dbReference>
<dbReference type="PANTHER" id="PTHR45875">
    <property type="entry name" value="METHYLTRANSFERASE N6AMT1"/>
    <property type="match status" value="1"/>
</dbReference>
<dbReference type="PANTHER" id="PTHR45875:SF1">
    <property type="entry name" value="METHYLTRANSFERASE N6AMT1"/>
    <property type="match status" value="1"/>
</dbReference>
<accession>A0A399TCE0</accession>
<sequence length="479" mass="49314">RTSDGLPAPAALAALFVLGDPVDAADLRAALPTLGLDGAARLGLIELDGDRARPAVDLRPYGFIDAHGVGEWWIASDLGELATGGALDEDHVLGVGGASATLSGLMISTPVASALDLGTGCGIQALHASRHADRVVATDISARALAFAALNAALNGITTVELRLGSLFEPVAGERFDHIVSNPPFVITPRAEGVPAYEYRDAGLVGDALVEGVVSDLADHLTPGGVAQLLGNWEHRAGEPGLERVAGWLDRAAANTGSGLDAWIVEREVQDAALYAETWIRDGGTRAGTPESEALLDAWLDDFAARGVDGVGFGYLTLRRPAAGMPTLRRIERLHGGLGHNPTGLGDHLQASLVAHDALAVIDDRALAGLALVVAGDVTEERHYWPGAEDPTVMTLRQGAGFGREVPLDTGLAALVGACDGELAVGAIVDAVAQLTAVDAGALRTELLPRIRALVADGFLLLPGAAAGDAHADRPARDA</sequence>
<keyword evidence="2 7" id="KW-0489">Methyltransferase</keyword>
<dbReference type="Pfam" id="PF23186">
    <property type="entry name" value="DUF7059"/>
    <property type="match status" value="1"/>
</dbReference>
<evidence type="ECO:0000256" key="3">
    <source>
        <dbReference type="ARBA" id="ARBA00022679"/>
    </source>
</evidence>
<dbReference type="AlphaFoldDB" id="A0A399TCE0"/>
<evidence type="ECO:0000256" key="4">
    <source>
        <dbReference type="ARBA" id="ARBA00022691"/>
    </source>
</evidence>
<keyword evidence="8" id="KW-1185">Reference proteome</keyword>
<evidence type="ECO:0000313" key="7">
    <source>
        <dbReference type="EMBL" id="RIJ51673.1"/>
    </source>
</evidence>
<feature type="non-terminal residue" evidence="7">
    <location>
        <position position="1"/>
    </location>
</feature>
<protein>
    <submittedName>
        <fullName evidence="7">Methyltransferase domain-containing protein</fullName>
    </submittedName>
</protein>
<dbReference type="GO" id="GO:0032259">
    <property type="term" value="P:methylation"/>
    <property type="evidence" value="ECO:0007669"/>
    <property type="project" value="UniProtKB-KW"/>
</dbReference>
<evidence type="ECO:0000256" key="1">
    <source>
        <dbReference type="ARBA" id="ARBA00006149"/>
    </source>
</evidence>
<dbReference type="RefSeq" id="WP_119455516.1">
    <property type="nucleotide sequence ID" value="NZ_QWGT01000092.1"/>
</dbReference>
<dbReference type="GO" id="GO:0008170">
    <property type="term" value="F:N-methyltransferase activity"/>
    <property type="evidence" value="ECO:0007669"/>
    <property type="project" value="UniProtKB-ARBA"/>
</dbReference>
<dbReference type="PROSITE" id="PS00092">
    <property type="entry name" value="N6_MTASE"/>
    <property type="match status" value="1"/>
</dbReference>
<keyword evidence="4" id="KW-0949">S-adenosyl-L-methionine</keyword>
<feature type="domain" description="Methyltransferase small" evidence="5">
    <location>
        <begin position="112"/>
        <end position="186"/>
    </location>
</feature>
<dbReference type="InterPro" id="IPR007848">
    <property type="entry name" value="Small_mtfrase_dom"/>
</dbReference>
<proteinExistence type="inferred from homology"/>
<keyword evidence="3 7" id="KW-0808">Transferase</keyword>
<dbReference type="InterPro" id="IPR029063">
    <property type="entry name" value="SAM-dependent_MTases_sf"/>
</dbReference>
<organism evidence="7 8">
    <name type="scientific">Clavibacter lycopersici</name>
    <dbReference type="NCBI Taxonomy" id="2301718"/>
    <lineage>
        <taxon>Bacteria</taxon>
        <taxon>Bacillati</taxon>
        <taxon>Actinomycetota</taxon>
        <taxon>Actinomycetes</taxon>
        <taxon>Micrococcales</taxon>
        <taxon>Microbacteriaceae</taxon>
        <taxon>Clavibacter</taxon>
    </lineage>
</organism>
<dbReference type="SUPFAM" id="SSF53335">
    <property type="entry name" value="S-adenosyl-L-methionine-dependent methyltransferases"/>
    <property type="match status" value="1"/>
</dbReference>
<reference evidence="7 8" key="1">
    <citation type="submission" date="2018-08" db="EMBL/GenBank/DDBJ databases">
        <title>Genome Sequence of Clavibacter michiganensis Subspecies type strains, and the Atypical Peach-Colored Strains Isolated from Tomato.</title>
        <authorList>
            <person name="Osdaghi E."/>
            <person name="Portier P."/>
            <person name="Briand M."/>
            <person name="Jacques M.-A."/>
        </authorList>
    </citation>
    <scope>NUCLEOTIDE SEQUENCE [LARGE SCALE GENOMIC DNA]</scope>
    <source>
        <strain evidence="7 8">CFBP 8615</strain>
    </source>
</reference>
<dbReference type="Proteomes" id="UP000266484">
    <property type="component" value="Unassembled WGS sequence"/>
</dbReference>
<dbReference type="Gene3D" id="3.40.50.150">
    <property type="entry name" value="Vaccinia Virus protein VP39"/>
    <property type="match status" value="1"/>
</dbReference>
<dbReference type="CDD" id="cd02440">
    <property type="entry name" value="AdoMet_MTases"/>
    <property type="match status" value="1"/>
</dbReference>
<evidence type="ECO:0000313" key="8">
    <source>
        <dbReference type="Proteomes" id="UP000266484"/>
    </source>
</evidence>
<evidence type="ECO:0000256" key="2">
    <source>
        <dbReference type="ARBA" id="ARBA00022603"/>
    </source>
</evidence>
<comment type="similarity">
    <text evidence="1">Belongs to the eukaryotic/archaeal PrmC-related family.</text>
</comment>
<evidence type="ECO:0000259" key="6">
    <source>
        <dbReference type="Pfam" id="PF23186"/>
    </source>
</evidence>
<dbReference type="Pfam" id="PF05175">
    <property type="entry name" value="MTS"/>
    <property type="match status" value="1"/>
</dbReference>
<evidence type="ECO:0000259" key="5">
    <source>
        <dbReference type="Pfam" id="PF05175"/>
    </source>
</evidence>
<dbReference type="EMBL" id="QWGT01000092">
    <property type="protein sequence ID" value="RIJ51673.1"/>
    <property type="molecule type" value="Genomic_DNA"/>
</dbReference>
<dbReference type="InterPro" id="IPR052190">
    <property type="entry name" value="Euk-Arch_PrmC-MTase"/>
</dbReference>
<name>A0A399TCE0_9MICO</name>
<dbReference type="InterPro" id="IPR002052">
    <property type="entry name" value="DNA_methylase_N6_adenine_CS"/>
</dbReference>
<feature type="domain" description="DUF7059" evidence="6">
    <location>
        <begin position="8"/>
        <end position="54"/>
    </location>
</feature>
<dbReference type="GO" id="GO:0008276">
    <property type="term" value="F:protein methyltransferase activity"/>
    <property type="evidence" value="ECO:0007669"/>
    <property type="project" value="TreeGrafter"/>
</dbReference>
<dbReference type="GO" id="GO:0003676">
    <property type="term" value="F:nucleic acid binding"/>
    <property type="evidence" value="ECO:0007669"/>
    <property type="project" value="InterPro"/>
</dbReference>
<comment type="caution">
    <text evidence="7">The sequence shown here is derived from an EMBL/GenBank/DDBJ whole genome shotgun (WGS) entry which is preliminary data.</text>
</comment>